<dbReference type="Proteomes" id="UP001159042">
    <property type="component" value="Unassembled WGS sequence"/>
</dbReference>
<dbReference type="EMBL" id="JANEYG010000260">
    <property type="protein sequence ID" value="KAJ8910703.1"/>
    <property type="molecule type" value="Genomic_DNA"/>
</dbReference>
<dbReference type="SUPFAM" id="SSF50965">
    <property type="entry name" value="Galactose oxidase, central domain"/>
    <property type="match status" value="1"/>
</dbReference>
<organism evidence="4 5">
    <name type="scientific">Exocentrus adspersus</name>
    <dbReference type="NCBI Taxonomy" id="1586481"/>
    <lineage>
        <taxon>Eukaryota</taxon>
        <taxon>Metazoa</taxon>
        <taxon>Ecdysozoa</taxon>
        <taxon>Arthropoda</taxon>
        <taxon>Hexapoda</taxon>
        <taxon>Insecta</taxon>
        <taxon>Pterygota</taxon>
        <taxon>Neoptera</taxon>
        <taxon>Endopterygota</taxon>
        <taxon>Coleoptera</taxon>
        <taxon>Polyphaga</taxon>
        <taxon>Cucujiformia</taxon>
        <taxon>Chrysomeloidea</taxon>
        <taxon>Cerambycidae</taxon>
        <taxon>Lamiinae</taxon>
        <taxon>Acanthocinini</taxon>
        <taxon>Exocentrus</taxon>
    </lineage>
</organism>
<keyword evidence="1" id="KW-0880">Kelch repeat</keyword>
<dbReference type="PANTHER" id="PTHR46376">
    <property type="entry name" value="LEUCINE-ZIPPER-LIKE TRANSCRIPTIONAL REGULATOR 1"/>
    <property type="match status" value="1"/>
</dbReference>
<feature type="domain" description="Attractin/MKLN-like beta-propeller" evidence="3">
    <location>
        <begin position="27"/>
        <end position="177"/>
    </location>
</feature>
<keyword evidence="5" id="KW-1185">Reference proteome</keyword>
<accession>A0AAV8V9A4</accession>
<dbReference type="AlphaFoldDB" id="A0AAV8V9A4"/>
<comment type="caution">
    <text evidence="4">The sequence shown here is derived from an EMBL/GenBank/DDBJ whole genome shotgun (WGS) entry which is preliminary data.</text>
</comment>
<dbReference type="InterPro" id="IPR011043">
    <property type="entry name" value="Gal_Oxase/kelch_b-propeller"/>
</dbReference>
<dbReference type="InterPro" id="IPR056737">
    <property type="entry name" value="Beta-prop_ATRN-MKLN-like"/>
</dbReference>
<dbReference type="Pfam" id="PF24981">
    <property type="entry name" value="Beta-prop_ATRN-LZTR1"/>
    <property type="match status" value="1"/>
</dbReference>
<reference evidence="4 5" key="1">
    <citation type="journal article" date="2023" name="Insect Mol. Biol.">
        <title>Genome sequencing provides insights into the evolution of gene families encoding plant cell wall-degrading enzymes in longhorned beetles.</title>
        <authorList>
            <person name="Shin N.R."/>
            <person name="Okamura Y."/>
            <person name="Kirsch R."/>
            <person name="Pauchet Y."/>
        </authorList>
    </citation>
    <scope>NUCLEOTIDE SEQUENCE [LARGE SCALE GENOMIC DNA]</scope>
    <source>
        <strain evidence="4">EAD_L_NR</strain>
    </source>
</reference>
<evidence type="ECO:0000256" key="2">
    <source>
        <dbReference type="ARBA" id="ARBA00022737"/>
    </source>
</evidence>
<keyword evidence="2" id="KW-0677">Repeat</keyword>
<name>A0AAV8V9A4_9CUCU</name>
<dbReference type="SUPFAM" id="SSF50978">
    <property type="entry name" value="WD40 repeat-like"/>
    <property type="match status" value="1"/>
</dbReference>
<dbReference type="GO" id="GO:0005794">
    <property type="term" value="C:Golgi apparatus"/>
    <property type="evidence" value="ECO:0007669"/>
    <property type="project" value="TreeGrafter"/>
</dbReference>
<evidence type="ECO:0000256" key="1">
    <source>
        <dbReference type="ARBA" id="ARBA00022441"/>
    </source>
</evidence>
<dbReference type="PANTHER" id="PTHR46376:SF2">
    <property type="entry name" value="DISTRACTED, ISOFORM B"/>
    <property type="match status" value="1"/>
</dbReference>
<dbReference type="InterPro" id="IPR036322">
    <property type="entry name" value="WD40_repeat_dom_sf"/>
</dbReference>
<dbReference type="InterPro" id="IPR015915">
    <property type="entry name" value="Kelch-typ_b-propeller"/>
</dbReference>
<sequence>MTLLLVVGMVYAKTTLVSVTMAGRAPSANFVVGGYGHSASLDYLSGNIYVYGGIVSESESAQLLTNTLYSYDPNERIWTLLTEAPSPRYLHTATFTSDGMMMVFGGNTHNDTSHSFGAKCYSSELLIYDVFCDTWTMASLPKGLNTDLSRFGHSAVIFEGSLYIYGGFNGQMLSDLLREGHICILRRGWLEGKLLIELADDIVDFTIVPKDNFIIVATRRSKLACFTKRGQNLWSVETTKPITCICLVPVSRLSINLIAVGQRGGTVELYYGRHIVDYVTVPESPSTITFGQLGQEENVMVVVTLVENKFNLCERNFNGEYTYHQGPKTQYPINSLAKEKGIMINPRKKSATAKEAMNQF</sequence>
<dbReference type="Gene3D" id="2.120.10.80">
    <property type="entry name" value="Kelch-type beta propeller"/>
    <property type="match status" value="1"/>
</dbReference>
<gene>
    <name evidence="4" type="ORF">NQ315_002030</name>
</gene>
<proteinExistence type="predicted"/>
<dbReference type="InterPro" id="IPR051568">
    <property type="entry name" value="LZTR1/Attractin"/>
</dbReference>
<evidence type="ECO:0000259" key="3">
    <source>
        <dbReference type="Pfam" id="PF24981"/>
    </source>
</evidence>
<evidence type="ECO:0000313" key="4">
    <source>
        <dbReference type="EMBL" id="KAJ8910703.1"/>
    </source>
</evidence>
<evidence type="ECO:0000313" key="5">
    <source>
        <dbReference type="Proteomes" id="UP001159042"/>
    </source>
</evidence>
<protein>
    <recommendedName>
        <fullName evidence="3">Attractin/MKLN-like beta-propeller domain-containing protein</fullName>
    </recommendedName>
</protein>